<organism evidence="1">
    <name type="scientific">marine metagenome</name>
    <dbReference type="NCBI Taxonomy" id="408172"/>
    <lineage>
        <taxon>unclassified sequences</taxon>
        <taxon>metagenomes</taxon>
        <taxon>ecological metagenomes</taxon>
    </lineage>
</organism>
<protein>
    <submittedName>
        <fullName evidence="1">Uncharacterized protein</fullName>
    </submittedName>
</protein>
<reference evidence="1" key="1">
    <citation type="submission" date="2018-05" db="EMBL/GenBank/DDBJ databases">
        <authorList>
            <person name="Lanie J.A."/>
            <person name="Ng W.-L."/>
            <person name="Kazmierczak K.M."/>
            <person name="Andrzejewski T.M."/>
            <person name="Davidsen T.M."/>
            <person name="Wayne K.J."/>
            <person name="Tettelin H."/>
            <person name="Glass J.I."/>
            <person name="Rusch D."/>
            <person name="Podicherti R."/>
            <person name="Tsui H.-C.T."/>
            <person name="Winkler M.E."/>
        </authorList>
    </citation>
    <scope>NUCLEOTIDE SEQUENCE</scope>
</reference>
<name>A0A382IV66_9ZZZZ</name>
<evidence type="ECO:0000313" key="1">
    <source>
        <dbReference type="EMBL" id="SVC03714.1"/>
    </source>
</evidence>
<gene>
    <name evidence="1" type="ORF">METZ01_LOCUS256568</name>
</gene>
<dbReference type="AlphaFoldDB" id="A0A382IV66"/>
<dbReference type="Gene3D" id="3.20.20.370">
    <property type="entry name" value="Glycoside hydrolase/deacetylase"/>
    <property type="match status" value="1"/>
</dbReference>
<dbReference type="EMBL" id="UINC01069944">
    <property type="protein sequence ID" value="SVC03714.1"/>
    <property type="molecule type" value="Genomic_DNA"/>
</dbReference>
<sequence>MASQPKYDPLTIVMYHYVRPIAKSPYPKLKGLEVDLFREQIKYCRRHYTFVSMEQVVEAAASEEPLPK</sequence>
<feature type="non-terminal residue" evidence="1">
    <location>
        <position position="68"/>
    </location>
</feature>
<proteinExistence type="predicted"/>
<accession>A0A382IV66</accession>